<evidence type="ECO:0000313" key="9">
    <source>
        <dbReference type="Proteomes" id="UP000616839"/>
    </source>
</evidence>
<dbReference type="InterPro" id="IPR037518">
    <property type="entry name" value="MPN"/>
</dbReference>
<dbReference type="InterPro" id="IPR028090">
    <property type="entry name" value="JAB_dom_prok"/>
</dbReference>
<evidence type="ECO:0000256" key="3">
    <source>
        <dbReference type="ARBA" id="ARBA00022801"/>
    </source>
</evidence>
<proteinExistence type="predicted"/>
<dbReference type="EMBL" id="JACYXZ010000003">
    <property type="protein sequence ID" value="MBD8870609.1"/>
    <property type="molecule type" value="Genomic_DNA"/>
</dbReference>
<evidence type="ECO:0000256" key="4">
    <source>
        <dbReference type="ARBA" id="ARBA00022833"/>
    </source>
</evidence>
<accession>A0A927K4Y7</accession>
<keyword evidence="1" id="KW-0645">Protease</keyword>
<comment type="caution">
    <text evidence="8">The sequence shown here is derived from an EMBL/GenBank/DDBJ whole genome shotgun (WGS) entry which is preliminary data.</text>
</comment>
<dbReference type="Proteomes" id="UP000616839">
    <property type="component" value="Unassembled WGS sequence"/>
</dbReference>
<keyword evidence="5" id="KW-0482">Metalloprotease</keyword>
<keyword evidence="4" id="KW-0862">Zinc</keyword>
<dbReference type="Pfam" id="PF14464">
    <property type="entry name" value="Prok-JAB"/>
    <property type="match status" value="1"/>
</dbReference>
<keyword evidence="3" id="KW-0378">Hydrolase</keyword>
<organism evidence="8 9">
    <name type="scientific">Nocardioides donggukensis</name>
    <dbReference type="NCBI Taxonomy" id="2774019"/>
    <lineage>
        <taxon>Bacteria</taxon>
        <taxon>Bacillati</taxon>
        <taxon>Actinomycetota</taxon>
        <taxon>Actinomycetes</taxon>
        <taxon>Propionibacteriales</taxon>
        <taxon>Nocardioidaceae</taxon>
        <taxon>Nocardioides</taxon>
    </lineage>
</organism>
<dbReference type="AlphaFoldDB" id="A0A927K4Y7"/>
<evidence type="ECO:0000256" key="6">
    <source>
        <dbReference type="SAM" id="MobiDB-lite"/>
    </source>
</evidence>
<feature type="region of interest" description="Disordered" evidence="6">
    <location>
        <begin position="33"/>
        <end position="61"/>
    </location>
</feature>
<dbReference type="GO" id="GO:0006508">
    <property type="term" value="P:proteolysis"/>
    <property type="evidence" value="ECO:0007669"/>
    <property type="project" value="UniProtKB-KW"/>
</dbReference>
<reference evidence="8" key="1">
    <citation type="submission" date="2020-09" db="EMBL/GenBank/DDBJ databases">
        <title>Nocardioides sp. strain MJB4 16S ribosomal RNA gene Genome sequencing and assembly.</title>
        <authorList>
            <person name="Kim I."/>
        </authorList>
    </citation>
    <scope>NUCLEOTIDE SEQUENCE</scope>
    <source>
        <strain evidence="8">MJB4</strain>
    </source>
</reference>
<keyword evidence="9" id="KW-1185">Reference proteome</keyword>
<evidence type="ECO:0000259" key="7">
    <source>
        <dbReference type="PROSITE" id="PS50249"/>
    </source>
</evidence>
<evidence type="ECO:0000313" key="8">
    <source>
        <dbReference type="EMBL" id="MBD8870609.1"/>
    </source>
</evidence>
<evidence type="ECO:0000256" key="5">
    <source>
        <dbReference type="ARBA" id="ARBA00023049"/>
    </source>
</evidence>
<evidence type="ECO:0000256" key="2">
    <source>
        <dbReference type="ARBA" id="ARBA00022723"/>
    </source>
</evidence>
<name>A0A927K4Y7_9ACTN</name>
<keyword evidence="2" id="KW-0479">Metal-binding</keyword>
<evidence type="ECO:0000256" key="1">
    <source>
        <dbReference type="ARBA" id="ARBA00022670"/>
    </source>
</evidence>
<feature type="domain" description="MPN" evidence="7">
    <location>
        <begin position="10"/>
        <end position="143"/>
    </location>
</feature>
<protein>
    <submittedName>
        <fullName evidence="8">Mov34/MPN/PAD-1 family protein</fullName>
    </submittedName>
</protein>
<dbReference type="GO" id="GO:0008237">
    <property type="term" value="F:metallopeptidase activity"/>
    <property type="evidence" value="ECO:0007669"/>
    <property type="project" value="UniProtKB-KW"/>
</dbReference>
<dbReference type="Gene3D" id="3.40.140.10">
    <property type="entry name" value="Cytidine Deaminase, domain 2"/>
    <property type="match status" value="1"/>
</dbReference>
<gene>
    <name evidence="8" type="ORF">IE331_13315</name>
</gene>
<dbReference type="GO" id="GO:0046872">
    <property type="term" value="F:metal ion binding"/>
    <property type="evidence" value="ECO:0007669"/>
    <property type="project" value="UniProtKB-KW"/>
</dbReference>
<dbReference type="SUPFAM" id="SSF102712">
    <property type="entry name" value="JAB1/MPN domain"/>
    <property type="match status" value="1"/>
</dbReference>
<sequence>MTEHSTAPSVSITDSALAAIASESRRSADGLETGGILLGTESPNGISVRHAGGPGPNARRAPRRFLRDLQHAQQLAAEAWTRDGSQWIGEWHTHPSGDLAPSDLDLDSYLRHLHDPDLRLDRFVAIIVGGVSDHDPIAATWLIERHQAQAMSLRREHE</sequence>
<dbReference type="PROSITE" id="PS50249">
    <property type="entry name" value="MPN"/>
    <property type="match status" value="1"/>
</dbReference>